<dbReference type="Gene3D" id="3.10.105.10">
    <property type="entry name" value="Dipeptide-binding Protein, Domain 3"/>
    <property type="match status" value="1"/>
</dbReference>
<dbReference type="GO" id="GO:1904680">
    <property type="term" value="F:peptide transmembrane transporter activity"/>
    <property type="evidence" value="ECO:0007669"/>
    <property type="project" value="TreeGrafter"/>
</dbReference>
<keyword evidence="4" id="KW-1185">Reference proteome</keyword>
<evidence type="ECO:0000313" key="4">
    <source>
        <dbReference type="Proteomes" id="UP000323505"/>
    </source>
</evidence>
<dbReference type="Pfam" id="PF00496">
    <property type="entry name" value="SBP_bac_5"/>
    <property type="match status" value="1"/>
</dbReference>
<dbReference type="PANTHER" id="PTHR30290:SF65">
    <property type="entry name" value="MONOACYL PHOSPHATIDYLINOSITOL TETRAMANNOSIDE-BINDING PROTEIN LPQW-RELATED"/>
    <property type="match status" value="1"/>
</dbReference>
<feature type="region of interest" description="Disordered" evidence="1">
    <location>
        <begin position="1"/>
        <end position="24"/>
    </location>
</feature>
<organism evidence="3 4">
    <name type="scientific">Actinomadura decatromicini</name>
    <dbReference type="NCBI Taxonomy" id="2604572"/>
    <lineage>
        <taxon>Bacteria</taxon>
        <taxon>Bacillati</taxon>
        <taxon>Actinomycetota</taxon>
        <taxon>Actinomycetes</taxon>
        <taxon>Streptosporangiales</taxon>
        <taxon>Thermomonosporaceae</taxon>
        <taxon>Actinomadura</taxon>
    </lineage>
</organism>
<comment type="caution">
    <text evidence="3">The sequence shown here is derived from an EMBL/GenBank/DDBJ whole genome shotgun (WGS) entry which is preliminary data.</text>
</comment>
<sequence>MSNGGSRSATDPRGTGTGSGTGPVYGRRDVLGLGALGGAVLALGPLLSACESGAATAARTPTRGGLLRIAGAGVQSETKNVFNTNSPQEITRNRHLFDWLGYMEGGRPVPYIVEAIEPAADVSRWRLKIRKEARFSDGAPVTAEDVLFSLHSASDPKIGGGLLSAAAASIDFKASRTVGTDVVELRLTDPLADMDTQLYAGKVYVIKKDSRLTAPESFTVDRVVGSGPYTLTDLKVGQSAKLTLNKDYWGGALLGGGPYLGEIEVFNIPDPTARLNALIGGQADLAAKLDYAGTKVNASNSAFSFAKTDRVYANEGCFIMNARQKPFDDPRVRLAFKLACDRRALVQGALLGFGSPANDLQGVGFPDYHGDELPQRAHDPAQAEALLRQAGVTGETVEISVFPGVGTAAAAQIYAEQLGKVGMKTRVREITPPELFKNFPTFSNIQVLAVAVPGNQPFATSVAPRSLVSKSTFNVSGWLKPDWDRRLLRARATTDPAERKDLMLGLQKEFWDDSGWIVWGYQTIVNGTASSVRGVRLDGVEDAPSVRRAWKA</sequence>
<name>A0A5D3FYT1_9ACTN</name>
<dbReference type="PIRSF" id="PIRSF002741">
    <property type="entry name" value="MppA"/>
    <property type="match status" value="1"/>
</dbReference>
<dbReference type="InterPro" id="IPR000914">
    <property type="entry name" value="SBP_5_dom"/>
</dbReference>
<dbReference type="InterPro" id="IPR039424">
    <property type="entry name" value="SBP_5"/>
</dbReference>
<evidence type="ECO:0000256" key="1">
    <source>
        <dbReference type="SAM" id="MobiDB-lite"/>
    </source>
</evidence>
<dbReference type="PANTHER" id="PTHR30290">
    <property type="entry name" value="PERIPLASMIC BINDING COMPONENT OF ABC TRANSPORTER"/>
    <property type="match status" value="1"/>
</dbReference>
<dbReference type="GO" id="GO:0043190">
    <property type="term" value="C:ATP-binding cassette (ABC) transporter complex"/>
    <property type="evidence" value="ECO:0007669"/>
    <property type="project" value="InterPro"/>
</dbReference>
<feature type="domain" description="Solute-binding protein family 5" evidence="2">
    <location>
        <begin position="108"/>
        <end position="433"/>
    </location>
</feature>
<dbReference type="InterPro" id="IPR006311">
    <property type="entry name" value="TAT_signal"/>
</dbReference>
<dbReference type="AlphaFoldDB" id="A0A5D3FYT1"/>
<evidence type="ECO:0000259" key="2">
    <source>
        <dbReference type="Pfam" id="PF00496"/>
    </source>
</evidence>
<dbReference type="GO" id="GO:0015833">
    <property type="term" value="P:peptide transport"/>
    <property type="evidence" value="ECO:0007669"/>
    <property type="project" value="TreeGrafter"/>
</dbReference>
<dbReference type="PROSITE" id="PS51318">
    <property type="entry name" value="TAT"/>
    <property type="match status" value="1"/>
</dbReference>
<reference evidence="3 4" key="1">
    <citation type="submission" date="2019-08" db="EMBL/GenBank/DDBJ databases">
        <title>Actinomadura sp. nov. CYP1-5 isolated from mountain soil.</title>
        <authorList>
            <person name="Songsumanus A."/>
            <person name="Kuncharoen N."/>
            <person name="Kudo T."/>
            <person name="Yuki M."/>
            <person name="Igarashi Y."/>
            <person name="Tanasupawat S."/>
        </authorList>
    </citation>
    <scope>NUCLEOTIDE SEQUENCE [LARGE SCALE GENOMIC DNA]</scope>
    <source>
        <strain evidence="3 4">CYP1-5</strain>
    </source>
</reference>
<dbReference type="Gene3D" id="3.40.190.10">
    <property type="entry name" value="Periplasmic binding protein-like II"/>
    <property type="match status" value="1"/>
</dbReference>
<protein>
    <recommendedName>
        <fullName evidence="2">Solute-binding protein family 5 domain-containing protein</fullName>
    </recommendedName>
</protein>
<accession>A0A5D3FYT1</accession>
<dbReference type="SUPFAM" id="SSF53850">
    <property type="entry name" value="Periplasmic binding protein-like II"/>
    <property type="match status" value="1"/>
</dbReference>
<dbReference type="Proteomes" id="UP000323505">
    <property type="component" value="Unassembled WGS sequence"/>
</dbReference>
<evidence type="ECO:0000313" key="3">
    <source>
        <dbReference type="EMBL" id="TYK53086.1"/>
    </source>
</evidence>
<dbReference type="RefSeq" id="WP_148757672.1">
    <property type="nucleotide sequence ID" value="NZ_VSRQ01000001.1"/>
</dbReference>
<dbReference type="GO" id="GO:0042597">
    <property type="term" value="C:periplasmic space"/>
    <property type="evidence" value="ECO:0007669"/>
    <property type="project" value="UniProtKB-ARBA"/>
</dbReference>
<gene>
    <name evidence="3" type="ORF">FXF68_04995</name>
</gene>
<proteinExistence type="predicted"/>
<dbReference type="InterPro" id="IPR030678">
    <property type="entry name" value="Peptide/Ni-bd"/>
</dbReference>
<dbReference type="EMBL" id="VSRQ01000001">
    <property type="protein sequence ID" value="TYK53086.1"/>
    <property type="molecule type" value="Genomic_DNA"/>
</dbReference>